<organism evidence="2 3">
    <name type="scientific">Microbispora rosea</name>
    <dbReference type="NCBI Taxonomy" id="58117"/>
    <lineage>
        <taxon>Bacteria</taxon>
        <taxon>Bacillati</taxon>
        <taxon>Actinomycetota</taxon>
        <taxon>Actinomycetes</taxon>
        <taxon>Streptosporangiales</taxon>
        <taxon>Streptosporangiaceae</taxon>
        <taxon>Microbispora</taxon>
    </lineage>
</organism>
<proteinExistence type="predicted"/>
<protein>
    <submittedName>
        <fullName evidence="2">Uncharacterized protein</fullName>
    </submittedName>
</protein>
<sequence length="66" mass="7214">MADDYQFPDELVGMQRAFYAAEAHLQQVLNEHPRGPTSQKAGLRSPQSSGPCLMPPGRNSDGWPSS</sequence>
<evidence type="ECO:0000313" key="2">
    <source>
        <dbReference type="EMBL" id="SIQ56559.1"/>
    </source>
</evidence>
<dbReference type="AlphaFoldDB" id="A0A1N6TTB4"/>
<feature type="compositionally biased region" description="Polar residues" evidence="1">
    <location>
        <begin position="36"/>
        <end position="50"/>
    </location>
</feature>
<evidence type="ECO:0000256" key="1">
    <source>
        <dbReference type="SAM" id="MobiDB-lite"/>
    </source>
</evidence>
<name>A0A1N6TTB4_9ACTN</name>
<dbReference type="EMBL" id="FTNI01000002">
    <property type="protein sequence ID" value="SIQ56559.1"/>
    <property type="molecule type" value="Genomic_DNA"/>
</dbReference>
<accession>A0A1N6TTB4</accession>
<evidence type="ECO:0000313" key="3">
    <source>
        <dbReference type="Proteomes" id="UP000186096"/>
    </source>
</evidence>
<feature type="region of interest" description="Disordered" evidence="1">
    <location>
        <begin position="29"/>
        <end position="66"/>
    </location>
</feature>
<dbReference type="Proteomes" id="UP000186096">
    <property type="component" value="Unassembled WGS sequence"/>
</dbReference>
<keyword evidence="3" id="KW-1185">Reference proteome</keyword>
<reference evidence="3" key="1">
    <citation type="submission" date="2017-01" db="EMBL/GenBank/DDBJ databases">
        <authorList>
            <person name="Varghese N."/>
            <person name="Submissions S."/>
        </authorList>
    </citation>
    <scope>NUCLEOTIDE SEQUENCE [LARGE SCALE GENOMIC DNA]</scope>
    <source>
        <strain evidence="3">ATCC 12950</strain>
    </source>
</reference>
<gene>
    <name evidence="2" type="ORF">SAMN05421833_102472</name>
</gene>